<dbReference type="SUPFAM" id="SSF51197">
    <property type="entry name" value="Clavaminate synthase-like"/>
    <property type="match status" value="1"/>
</dbReference>
<dbReference type="InterPro" id="IPR001810">
    <property type="entry name" value="F-box_dom"/>
</dbReference>
<proteinExistence type="predicted"/>
<organism evidence="4 5">
    <name type="scientific">Phialocephala subalpina</name>
    <dbReference type="NCBI Taxonomy" id="576137"/>
    <lineage>
        <taxon>Eukaryota</taxon>
        <taxon>Fungi</taxon>
        <taxon>Dikarya</taxon>
        <taxon>Ascomycota</taxon>
        <taxon>Pezizomycotina</taxon>
        <taxon>Leotiomycetes</taxon>
        <taxon>Helotiales</taxon>
        <taxon>Mollisiaceae</taxon>
        <taxon>Phialocephala</taxon>
        <taxon>Phialocephala fortinii species complex</taxon>
    </lineage>
</organism>
<dbReference type="InterPro" id="IPR036047">
    <property type="entry name" value="F-box-like_dom_sf"/>
</dbReference>
<dbReference type="Gene3D" id="2.60.120.650">
    <property type="entry name" value="Cupin"/>
    <property type="match status" value="1"/>
</dbReference>
<feature type="domain" description="JmjC" evidence="3">
    <location>
        <begin position="263"/>
        <end position="425"/>
    </location>
</feature>
<dbReference type="AlphaFoldDB" id="A0A1L7WEH8"/>
<evidence type="ECO:0000256" key="1">
    <source>
        <dbReference type="SAM" id="MobiDB-lite"/>
    </source>
</evidence>
<dbReference type="InterPro" id="IPR050910">
    <property type="entry name" value="JMJD6_ArgDemeth/LysHydrox"/>
</dbReference>
<evidence type="ECO:0000313" key="5">
    <source>
        <dbReference type="Proteomes" id="UP000184330"/>
    </source>
</evidence>
<dbReference type="InterPro" id="IPR003347">
    <property type="entry name" value="JmjC_dom"/>
</dbReference>
<dbReference type="STRING" id="576137.A0A1L7WEH8"/>
<dbReference type="EMBL" id="FJOG01000001">
    <property type="protein sequence ID" value="CZR51192.1"/>
    <property type="molecule type" value="Genomic_DNA"/>
</dbReference>
<dbReference type="PROSITE" id="PS50181">
    <property type="entry name" value="FBOX"/>
    <property type="match status" value="1"/>
</dbReference>
<sequence>MKNSVIQVDAGELSLEDIRPSGAVVESSSFEESPHSIPHHPLGVRPAGNQYTATSIARNAIGFFQTVPDEVIAIILEVFESRDLRFLGSTCKFLYAFTRSDDLWKTLFIESPQSKSGSFEWRGTWRSTYLDLQKDQLSRVRCVNVFSDVLYRPFLCTHTPLTPYTTNIPRANTIARFDNLEPTEFSDKWSDKPFILTKVVREWPVYKLWDTDALLNEYKDVKFRAEAVDWTLSSYVDYLNNSSDESPLYLFDRGFVKKMNLSVGKDEPDPSYWIPECFGEDLFAVLGDKRPDDKWLIIGPARSGSTYHKDPNATSAWNAVLRGSKYWIMFPSTGSSPPPPGVYVSEDQSEVTSPLSIAEWLLGFHVEARKTPGCVEGVCNEGEVLHVPSGWWHLVVNLDASIAITQNFVPKSHLSSVMSFLKDKAGTDQISGFKQDVIDPYGTFVERMRVEHPELLEQALAELEKKTEGKKRKWDAAVVKDDEETNGGGFSFGFGDDSDEEVP</sequence>
<dbReference type="Proteomes" id="UP000184330">
    <property type="component" value="Unassembled WGS sequence"/>
</dbReference>
<dbReference type="GO" id="GO:0000987">
    <property type="term" value="F:cis-regulatory region sequence-specific DNA binding"/>
    <property type="evidence" value="ECO:0007669"/>
    <property type="project" value="TreeGrafter"/>
</dbReference>
<dbReference type="SUPFAM" id="SSF81383">
    <property type="entry name" value="F-box domain"/>
    <property type="match status" value="1"/>
</dbReference>
<dbReference type="SMART" id="SM00558">
    <property type="entry name" value="JmjC"/>
    <property type="match status" value="1"/>
</dbReference>
<feature type="domain" description="F-box" evidence="2">
    <location>
        <begin position="61"/>
        <end position="107"/>
    </location>
</feature>
<name>A0A1L7WEH8_9HELO</name>
<gene>
    <name evidence="4" type="ORF">PAC_01067</name>
</gene>
<evidence type="ECO:0000259" key="2">
    <source>
        <dbReference type="PROSITE" id="PS50181"/>
    </source>
</evidence>
<dbReference type="Pfam" id="PF13621">
    <property type="entry name" value="Cupin_8"/>
    <property type="match status" value="1"/>
</dbReference>
<dbReference type="PANTHER" id="PTHR12480:SF21">
    <property type="entry name" value="JMJC DOMAIN-CONTAINING PROTEIN 8"/>
    <property type="match status" value="1"/>
</dbReference>
<dbReference type="GO" id="GO:0005634">
    <property type="term" value="C:nucleus"/>
    <property type="evidence" value="ECO:0007669"/>
    <property type="project" value="TreeGrafter"/>
</dbReference>
<dbReference type="InterPro" id="IPR041667">
    <property type="entry name" value="Cupin_8"/>
</dbReference>
<dbReference type="OrthoDB" id="424465at2759"/>
<protein>
    <submittedName>
        <fullName evidence="4">Related to phosphatidylserine-specific receptor</fullName>
    </submittedName>
</protein>
<dbReference type="PANTHER" id="PTHR12480">
    <property type="entry name" value="ARGININE DEMETHYLASE AND LYSYL-HYDROXYLASE JMJD"/>
    <property type="match status" value="1"/>
</dbReference>
<evidence type="ECO:0000313" key="4">
    <source>
        <dbReference type="EMBL" id="CZR51192.1"/>
    </source>
</evidence>
<keyword evidence="4" id="KW-0675">Receptor</keyword>
<dbReference type="PROSITE" id="PS51184">
    <property type="entry name" value="JMJC"/>
    <property type="match status" value="1"/>
</dbReference>
<keyword evidence="5" id="KW-1185">Reference proteome</keyword>
<evidence type="ECO:0000259" key="3">
    <source>
        <dbReference type="PROSITE" id="PS51184"/>
    </source>
</evidence>
<dbReference type="Gene3D" id="1.20.1280.50">
    <property type="match status" value="1"/>
</dbReference>
<accession>A0A1L7WEH8</accession>
<reference evidence="4 5" key="1">
    <citation type="submission" date="2016-03" db="EMBL/GenBank/DDBJ databases">
        <authorList>
            <person name="Ploux O."/>
        </authorList>
    </citation>
    <scope>NUCLEOTIDE SEQUENCE [LARGE SCALE GENOMIC DNA]</scope>
    <source>
        <strain evidence="4 5">UAMH 11012</strain>
    </source>
</reference>
<feature type="region of interest" description="Disordered" evidence="1">
    <location>
        <begin position="483"/>
        <end position="503"/>
    </location>
</feature>